<dbReference type="GO" id="GO:0003677">
    <property type="term" value="F:DNA binding"/>
    <property type="evidence" value="ECO:0007669"/>
    <property type="project" value="UniProtKB-UniRule"/>
</dbReference>
<feature type="compositionally biased region" description="Basic and acidic residues" evidence="6">
    <location>
        <begin position="223"/>
        <end position="232"/>
    </location>
</feature>
<evidence type="ECO:0000259" key="7">
    <source>
        <dbReference type="PROSITE" id="PS50071"/>
    </source>
</evidence>
<evidence type="ECO:0000256" key="1">
    <source>
        <dbReference type="ARBA" id="ARBA00023125"/>
    </source>
</evidence>
<dbReference type="Pfam" id="PF00046">
    <property type="entry name" value="Homeodomain"/>
    <property type="match status" value="1"/>
</dbReference>
<dbReference type="InterPro" id="IPR051662">
    <property type="entry name" value="H2.0_Homeobox_NeuralPatt"/>
</dbReference>
<dbReference type="PROSITE" id="PS00027">
    <property type="entry name" value="HOMEOBOX_1"/>
    <property type="match status" value="1"/>
</dbReference>
<dbReference type="GO" id="GO:0000981">
    <property type="term" value="F:DNA-binding transcription factor activity, RNA polymerase II-specific"/>
    <property type="evidence" value="ECO:0007669"/>
    <property type="project" value="InterPro"/>
</dbReference>
<feature type="domain" description="Homeobox" evidence="7">
    <location>
        <begin position="143"/>
        <end position="203"/>
    </location>
</feature>
<dbReference type="Gene3D" id="1.10.10.60">
    <property type="entry name" value="Homeodomain-like"/>
    <property type="match status" value="1"/>
</dbReference>
<evidence type="ECO:0000313" key="8">
    <source>
        <dbReference type="EMBL" id="KAG5845139.1"/>
    </source>
</evidence>
<gene>
    <name evidence="8" type="ORF">ANANG_G00135670</name>
</gene>
<evidence type="ECO:0000256" key="5">
    <source>
        <dbReference type="RuleBase" id="RU000682"/>
    </source>
</evidence>
<evidence type="ECO:0000256" key="3">
    <source>
        <dbReference type="ARBA" id="ARBA00023242"/>
    </source>
</evidence>
<dbReference type="Proteomes" id="UP001044222">
    <property type="component" value="Chromosome 7"/>
</dbReference>
<dbReference type="AlphaFoldDB" id="A0A9D3MAX7"/>
<dbReference type="PANTHER" id="PTHR24331:SF4">
    <property type="entry name" value="HOMEOBOX PROTEIN DBX2"/>
    <property type="match status" value="1"/>
</dbReference>
<accession>A0A9D3MAX7</accession>
<dbReference type="InterPro" id="IPR017970">
    <property type="entry name" value="Homeobox_CS"/>
</dbReference>
<name>A0A9D3MAX7_ANGAN</name>
<evidence type="ECO:0000256" key="4">
    <source>
        <dbReference type="PROSITE-ProRule" id="PRU00108"/>
    </source>
</evidence>
<feature type="region of interest" description="Disordered" evidence="6">
    <location>
        <begin position="12"/>
        <end position="88"/>
    </location>
</feature>
<keyword evidence="1 4" id="KW-0238">DNA-binding</keyword>
<organism evidence="8 9">
    <name type="scientific">Anguilla anguilla</name>
    <name type="common">European freshwater eel</name>
    <name type="synonym">Muraena anguilla</name>
    <dbReference type="NCBI Taxonomy" id="7936"/>
    <lineage>
        <taxon>Eukaryota</taxon>
        <taxon>Metazoa</taxon>
        <taxon>Chordata</taxon>
        <taxon>Craniata</taxon>
        <taxon>Vertebrata</taxon>
        <taxon>Euteleostomi</taxon>
        <taxon>Actinopterygii</taxon>
        <taxon>Neopterygii</taxon>
        <taxon>Teleostei</taxon>
        <taxon>Anguilliformes</taxon>
        <taxon>Anguillidae</taxon>
        <taxon>Anguilla</taxon>
    </lineage>
</organism>
<keyword evidence="9" id="KW-1185">Reference proteome</keyword>
<sequence>MAVKCQLGRFAKKRADGRGGQRRGGGGFGVSALGRMNPARSVKRGAEGRPAQCPGFGTSGKSFLIDNLLGTRGPPPEPPGPGNPPPRAFHPPVLYRFSHTFLAAPASVPDVLRRSRTVPRAPAAFPKGSSLALWSPDSGPRSRKGILRRAVFSEEQRKELERTFRKQKYIGKADRNKLAADLRLKESQVKIWFQNQRMKWRNSKEKEVLCGRPSAEELSPVSDLRRGEEAQERSPLSKVGETARDTLRTKPWHEPHSCEQLKKPHDSSHQAFTQRYSKMDTARELNTGDKESLFLHVRSTHLH</sequence>
<dbReference type="InterPro" id="IPR001356">
    <property type="entry name" value="HD"/>
</dbReference>
<keyword evidence="3 4" id="KW-0539">Nucleus</keyword>
<dbReference type="InterPro" id="IPR009057">
    <property type="entry name" value="Homeodomain-like_sf"/>
</dbReference>
<reference evidence="8" key="1">
    <citation type="submission" date="2021-01" db="EMBL/GenBank/DDBJ databases">
        <title>A chromosome-scale assembly of European eel, Anguilla anguilla.</title>
        <authorList>
            <person name="Henkel C."/>
            <person name="Jong-Raadsen S.A."/>
            <person name="Dufour S."/>
            <person name="Weltzien F.-A."/>
            <person name="Palstra A.P."/>
            <person name="Pelster B."/>
            <person name="Spaink H.P."/>
            <person name="Van Den Thillart G.E."/>
            <person name="Jansen H."/>
            <person name="Zahm M."/>
            <person name="Klopp C."/>
            <person name="Cedric C."/>
            <person name="Louis A."/>
            <person name="Berthelot C."/>
            <person name="Parey E."/>
            <person name="Roest Crollius H."/>
            <person name="Montfort J."/>
            <person name="Robinson-Rechavi M."/>
            <person name="Bucao C."/>
            <person name="Bouchez O."/>
            <person name="Gislard M."/>
            <person name="Lluch J."/>
            <person name="Milhes M."/>
            <person name="Lampietro C."/>
            <person name="Lopez Roques C."/>
            <person name="Donnadieu C."/>
            <person name="Braasch I."/>
            <person name="Desvignes T."/>
            <person name="Postlethwait J."/>
            <person name="Bobe J."/>
            <person name="Guiguen Y."/>
            <person name="Dirks R."/>
        </authorList>
    </citation>
    <scope>NUCLEOTIDE SEQUENCE</scope>
    <source>
        <strain evidence="8">Tag_6206</strain>
        <tissue evidence="8">Liver</tissue>
    </source>
</reference>
<dbReference type="SUPFAM" id="SSF46689">
    <property type="entry name" value="Homeodomain-like"/>
    <property type="match status" value="1"/>
</dbReference>
<feature type="region of interest" description="Disordered" evidence="6">
    <location>
        <begin position="211"/>
        <end position="270"/>
    </location>
</feature>
<evidence type="ECO:0000256" key="6">
    <source>
        <dbReference type="SAM" id="MobiDB-lite"/>
    </source>
</evidence>
<proteinExistence type="predicted"/>
<dbReference type="EMBL" id="JAFIRN010000007">
    <property type="protein sequence ID" value="KAG5845139.1"/>
    <property type="molecule type" value="Genomic_DNA"/>
</dbReference>
<keyword evidence="2 4" id="KW-0371">Homeobox</keyword>
<feature type="DNA-binding region" description="Homeobox" evidence="4">
    <location>
        <begin position="145"/>
        <end position="204"/>
    </location>
</feature>
<evidence type="ECO:0000256" key="2">
    <source>
        <dbReference type="ARBA" id="ARBA00023155"/>
    </source>
</evidence>
<dbReference type="PANTHER" id="PTHR24331">
    <property type="entry name" value="DBX"/>
    <property type="match status" value="1"/>
</dbReference>
<dbReference type="CDD" id="cd00086">
    <property type="entry name" value="homeodomain"/>
    <property type="match status" value="1"/>
</dbReference>
<feature type="compositionally biased region" description="Pro residues" evidence="6">
    <location>
        <begin position="73"/>
        <end position="88"/>
    </location>
</feature>
<comment type="caution">
    <text evidence="8">The sequence shown here is derived from an EMBL/GenBank/DDBJ whole genome shotgun (WGS) entry which is preliminary data.</text>
</comment>
<comment type="subcellular location">
    <subcellularLocation>
        <location evidence="4 5">Nucleus</location>
    </subcellularLocation>
</comment>
<evidence type="ECO:0000313" key="9">
    <source>
        <dbReference type="Proteomes" id="UP001044222"/>
    </source>
</evidence>
<dbReference type="SMART" id="SM00389">
    <property type="entry name" value="HOX"/>
    <property type="match status" value="1"/>
</dbReference>
<feature type="compositionally biased region" description="Basic and acidic residues" evidence="6">
    <location>
        <begin position="241"/>
        <end position="268"/>
    </location>
</feature>
<protein>
    <recommendedName>
        <fullName evidence="7">Homeobox domain-containing protein</fullName>
    </recommendedName>
</protein>
<dbReference type="PROSITE" id="PS50071">
    <property type="entry name" value="HOMEOBOX_2"/>
    <property type="match status" value="1"/>
</dbReference>
<dbReference type="GO" id="GO:0005634">
    <property type="term" value="C:nucleus"/>
    <property type="evidence" value="ECO:0007669"/>
    <property type="project" value="UniProtKB-SubCell"/>
</dbReference>